<dbReference type="NCBIfam" id="TIGR01488">
    <property type="entry name" value="HAD-SF-IB"/>
    <property type="match status" value="1"/>
</dbReference>
<evidence type="ECO:0000313" key="5">
    <source>
        <dbReference type="EMBL" id="MPW26470.1"/>
    </source>
</evidence>
<evidence type="ECO:0000256" key="4">
    <source>
        <dbReference type="ARBA" id="ARBA00022842"/>
    </source>
</evidence>
<dbReference type="SUPFAM" id="SSF56784">
    <property type="entry name" value="HAD-like"/>
    <property type="match status" value="1"/>
</dbReference>
<keyword evidence="4" id="KW-0460">Magnesium</keyword>
<dbReference type="AlphaFoldDB" id="A0A6A7KAD9"/>
<dbReference type="Gene3D" id="3.40.50.1000">
    <property type="entry name" value="HAD superfamily/HAD-like"/>
    <property type="match status" value="1"/>
</dbReference>
<comment type="similarity">
    <text evidence="1">Belongs to the HAD-like hydrolase superfamily. SerB family.</text>
</comment>
<dbReference type="GO" id="GO:0016787">
    <property type="term" value="F:hydrolase activity"/>
    <property type="evidence" value="ECO:0007669"/>
    <property type="project" value="UniProtKB-KW"/>
</dbReference>
<dbReference type="PANTHER" id="PTHR43344:SF13">
    <property type="entry name" value="PHOSPHATASE RV3661-RELATED"/>
    <property type="match status" value="1"/>
</dbReference>
<accession>A0A6A7KAD9</accession>
<evidence type="ECO:0000256" key="2">
    <source>
        <dbReference type="ARBA" id="ARBA00022723"/>
    </source>
</evidence>
<keyword evidence="6" id="KW-1185">Reference proteome</keyword>
<evidence type="ECO:0000256" key="3">
    <source>
        <dbReference type="ARBA" id="ARBA00022801"/>
    </source>
</evidence>
<dbReference type="InterPro" id="IPR023214">
    <property type="entry name" value="HAD_sf"/>
</dbReference>
<comment type="caution">
    <text evidence="5">The sequence shown here is derived from an EMBL/GenBank/DDBJ whole genome shotgun (WGS) entry which is preliminary data.</text>
</comment>
<dbReference type="InterPro" id="IPR036412">
    <property type="entry name" value="HAD-like_sf"/>
</dbReference>
<keyword evidence="2" id="KW-0479">Metal-binding</keyword>
<dbReference type="GO" id="GO:0046872">
    <property type="term" value="F:metal ion binding"/>
    <property type="evidence" value="ECO:0007669"/>
    <property type="project" value="UniProtKB-KW"/>
</dbReference>
<proteinExistence type="inferred from homology"/>
<evidence type="ECO:0000256" key="1">
    <source>
        <dbReference type="ARBA" id="ARBA00009184"/>
    </source>
</evidence>
<dbReference type="Pfam" id="PF12710">
    <property type="entry name" value="HAD"/>
    <property type="match status" value="1"/>
</dbReference>
<name>A0A6A7KAD9_9FIRM</name>
<evidence type="ECO:0000313" key="6">
    <source>
        <dbReference type="Proteomes" id="UP000440004"/>
    </source>
</evidence>
<reference evidence="5 6" key="1">
    <citation type="submission" date="2019-10" db="EMBL/GenBank/DDBJ databases">
        <title>Alkalibaculum tamaniensis sp.nov., a new alkaliphilic acetogen, isolated on methoxylated aromatics from a mud volcano.</title>
        <authorList>
            <person name="Khomyakova M.A."/>
            <person name="Merkel A.Y."/>
            <person name="Bonch-Osmolovskaya E.A."/>
            <person name="Slobodkin A.I."/>
        </authorList>
    </citation>
    <scope>NUCLEOTIDE SEQUENCE [LARGE SCALE GENOMIC DNA]</scope>
    <source>
        <strain evidence="5 6">M08DMB</strain>
    </source>
</reference>
<dbReference type="EMBL" id="WHNX01000019">
    <property type="protein sequence ID" value="MPW26470.1"/>
    <property type="molecule type" value="Genomic_DNA"/>
</dbReference>
<gene>
    <name evidence="5" type="ORF">GC105_11780</name>
</gene>
<dbReference type="PANTHER" id="PTHR43344">
    <property type="entry name" value="PHOSPHOSERINE PHOSPHATASE"/>
    <property type="match status" value="1"/>
</dbReference>
<keyword evidence="3" id="KW-0378">Hydrolase</keyword>
<dbReference type="Gene3D" id="1.20.1440.100">
    <property type="entry name" value="SG protein - dephosphorylation function"/>
    <property type="match status" value="1"/>
</dbReference>
<dbReference type="InterPro" id="IPR050582">
    <property type="entry name" value="HAD-like_SerB"/>
</dbReference>
<dbReference type="RefSeq" id="WP_152805016.1">
    <property type="nucleotide sequence ID" value="NZ_WHNX01000019.1"/>
</dbReference>
<dbReference type="Proteomes" id="UP000440004">
    <property type="component" value="Unassembled WGS sequence"/>
</dbReference>
<organism evidence="5 6">
    <name type="scientific">Alkalibaculum sporogenes</name>
    <dbReference type="NCBI Taxonomy" id="2655001"/>
    <lineage>
        <taxon>Bacteria</taxon>
        <taxon>Bacillati</taxon>
        <taxon>Bacillota</taxon>
        <taxon>Clostridia</taxon>
        <taxon>Eubacteriales</taxon>
        <taxon>Eubacteriaceae</taxon>
        <taxon>Alkalibaculum</taxon>
    </lineage>
</organism>
<protein>
    <submittedName>
        <fullName evidence="5">HAD-IB family phosphatase</fullName>
    </submittedName>
</protein>
<sequence length="221" mass="25779">MKLAIFDFDGTLFPQDTLPYLLAQWNKLNYSKAQYIKVYASLIILYLKYKLGFSSKLSREQMKLIAMQRFNNIFEGMTENEFIEYFRLCSDRLKGLLHKTVVSEVNDARINGYHTVLLSGSYDCLLKHIGDYLNFDTVIGTKVHFNDNLYDYRKQLEVVSGKLKLKKIQEEFKIIDWKDSRAYGDSFSDIEILKSVGQPIAVNPDAKLKTIAIELDWRIIF</sequence>